<sequence>MEWNSFISPVYTRRCLFYPTRNELCWPTSLASLLVNQSPEGNFPNLRETGDGREIGDGRMNHIEPRQNLTRVCCKSWSRS</sequence>
<dbReference type="AlphaFoldDB" id="A0AAE1BEE6"/>
<protein>
    <submittedName>
        <fullName evidence="1">Uncharacterized protein</fullName>
    </submittedName>
</protein>
<name>A0AAE1BEE6_9GAST</name>
<gene>
    <name evidence="1" type="ORF">RRG08_039246</name>
</gene>
<dbReference type="EMBL" id="JAWDGP010000027">
    <property type="protein sequence ID" value="KAK3804325.1"/>
    <property type="molecule type" value="Genomic_DNA"/>
</dbReference>
<reference evidence="1" key="1">
    <citation type="journal article" date="2023" name="G3 (Bethesda)">
        <title>A reference genome for the long-term kleptoplast-retaining sea slug Elysia crispata morphotype clarki.</title>
        <authorList>
            <person name="Eastman K.E."/>
            <person name="Pendleton A.L."/>
            <person name="Shaikh M.A."/>
            <person name="Suttiyut T."/>
            <person name="Ogas R."/>
            <person name="Tomko P."/>
            <person name="Gavelis G."/>
            <person name="Widhalm J.R."/>
            <person name="Wisecaver J.H."/>
        </authorList>
    </citation>
    <scope>NUCLEOTIDE SEQUENCE</scope>
    <source>
        <strain evidence="1">ECLA1</strain>
    </source>
</reference>
<keyword evidence="2" id="KW-1185">Reference proteome</keyword>
<dbReference type="Proteomes" id="UP001283361">
    <property type="component" value="Unassembled WGS sequence"/>
</dbReference>
<organism evidence="1 2">
    <name type="scientific">Elysia crispata</name>
    <name type="common">lettuce slug</name>
    <dbReference type="NCBI Taxonomy" id="231223"/>
    <lineage>
        <taxon>Eukaryota</taxon>
        <taxon>Metazoa</taxon>
        <taxon>Spiralia</taxon>
        <taxon>Lophotrochozoa</taxon>
        <taxon>Mollusca</taxon>
        <taxon>Gastropoda</taxon>
        <taxon>Heterobranchia</taxon>
        <taxon>Euthyneura</taxon>
        <taxon>Panpulmonata</taxon>
        <taxon>Sacoglossa</taxon>
        <taxon>Placobranchoidea</taxon>
        <taxon>Plakobranchidae</taxon>
        <taxon>Elysia</taxon>
    </lineage>
</organism>
<comment type="caution">
    <text evidence="1">The sequence shown here is derived from an EMBL/GenBank/DDBJ whole genome shotgun (WGS) entry which is preliminary data.</text>
</comment>
<accession>A0AAE1BEE6</accession>
<evidence type="ECO:0000313" key="2">
    <source>
        <dbReference type="Proteomes" id="UP001283361"/>
    </source>
</evidence>
<evidence type="ECO:0000313" key="1">
    <source>
        <dbReference type="EMBL" id="KAK3804325.1"/>
    </source>
</evidence>
<proteinExistence type="predicted"/>